<protein>
    <submittedName>
        <fullName evidence="1">Uncharacterized protein</fullName>
    </submittedName>
</protein>
<name>A0ABP8C5X4_9ACTN</name>
<sequence>MVQLLQGRPRALDRTNRTVRRQIGDQTRDIEFADLWRTGGNLVPPSGRNPVRIDNQGVGFDVIDNVGHSYGSGQQIAAKGGNATYAVVAVADSLKVPETEQDGPRNDALMAAVRNALKLSASSDPGCVYIVVP</sequence>
<reference evidence="2" key="1">
    <citation type="journal article" date="2019" name="Int. J. Syst. Evol. Microbiol.">
        <title>The Global Catalogue of Microorganisms (GCM) 10K type strain sequencing project: providing services to taxonomists for standard genome sequencing and annotation.</title>
        <authorList>
            <consortium name="The Broad Institute Genomics Platform"/>
            <consortium name="The Broad Institute Genome Sequencing Center for Infectious Disease"/>
            <person name="Wu L."/>
            <person name="Ma J."/>
        </authorList>
    </citation>
    <scope>NUCLEOTIDE SEQUENCE [LARGE SCALE GENOMIC DNA]</scope>
    <source>
        <strain evidence="2">JCM 17440</strain>
    </source>
</reference>
<evidence type="ECO:0000313" key="1">
    <source>
        <dbReference type="EMBL" id="GAA4234299.1"/>
    </source>
</evidence>
<dbReference type="Proteomes" id="UP001501710">
    <property type="component" value="Unassembled WGS sequence"/>
</dbReference>
<proteinExistence type="predicted"/>
<evidence type="ECO:0000313" key="2">
    <source>
        <dbReference type="Proteomes" id="UP001501710"/>
    </source>
</evidence>
<accession>A0ABP8C5X4</accession>
<dbReference type="RefSeq" id="WP_344898549.1">
    <property type="nucleotide sequence ID" value="NZ_BAABAS010000007.1"/>
</dbReference>
<comment type="caution">
    <text evidence="1">The sequence shown here is derived from an EMBL/GenBank/DDBJ whole genome shotgun (WGS) entry which is preliminary data.</text>
</comment>
<gene>
    <name evidence="1" type="ORF">GCM10022254_38920</name>
</gene>
<keyword evidence="2" id="KW-1185">Reference proteome</keyword>
<organism evidence="1 2">
    <name type="scientific">Actinomadura meridiana</name>
    <dbReference type="NCBI Taxonomy" id="559626"/>
    <lineage>
        <taxon>Bacteria</taxon>
        <taxon>Bacillati</taxon>
        <taxon>Actinomycetota</taxon>
        <taxon>Actinomycetes</taxon>
        <taxon>Streptosporangiales</taxon>
        <taxon>Thermomonosporaceae</taxon>
        <taxon>Actinomadura</taxon>
    </lineage>
</organism>
<dbReference type="EMBL" id="BAABAS010000007">
    <property type="protein sequence ID" value="GAA4234299.1"/>
    <property type="molecule type" value="Genomic_DNA"/>
</dbReference>